<evidence type="ECO:0000259" key="1">
    <source>
        <dbReference type="PROSITE" id="PS51340"/>
    </source>
</evidence>
<dbReference type="InterPro" id="IPR011037">
    <property type="entry name" value="Pyrv_Knase-like_insert_dom_sf"/>
</dbReference>
<dbReference type="EMBL" id="BAAAMQ010000010">
    <property type="protein sequence ID" value="GAA2107742.1"/>
    <property type="molecule type" value="Genomic_DNA"/>
</dbReference>
<dbReference type="PROSITE" id="PS51340">
    <property type="entry name" value="MOSC"/>
    <property type="match status" value="1"/>
</dbReference>
<reference evidence="3" key="1">
    <citation type="journal article" date="2019" name="Int. J. Syst. Evol. Microbiol.">
        <title>The Global Catalogue of Microorganisms (GCM) 10K type strain sequencing project: providing services to taxonomists for standard genome sequencing and annotation.</title>
        <authorList>
            <consortium name="The Broad Institute Genomics Platform"/>
            <consortium name="The Broad Institute Genome Sequencing Center for Infectious Disease"/>
            <person name="Wu L."/>
            <person name="Ma J."/>
        </authorList>
    </citation>
    <scope>NUCLEOTIDE SEQUENCE [LARGE SCALE GENOMIC DNA]</scope>
    <source>
        <strain evidence="3">JCM 13813</strain>
    </source>
</reference>
<dbReference type="RefSeq" id="WP_231248497.1">
    <property type="nucleotide sequence ID" value="NZ_BAAAMQ010000010.1"/>
</dbReference>
<dbReference type="InterPro" id="IPR005302">
    <property type="entry name" value="MoCF_Sase_C"/>
</dbReference>
<comment type="caution">
    <text evidence="2">The sequence shown here is derived from an EMBL/GenBank/DDBJ whole genome shotgun (WGS) entry which is preliminary data.</text>
</comment>
<protein>
    <recommendedName>
        <fullName evidence="1">MOSC domain-containing protein</fullName>
    </recommendedName>
</protein>
<feature type="domain" description="MOSC" evidence="1">
    <location>
        <begin position="87"/>
        <end position="265"/>
    </location>
</feature>
<name>A0ABP5IWL2_9ACTN</name>
<dbReference type="Gene3D" id="2.40.33.20">
    <property type="entry name" value="PK beta-barrel domain-like"/>
    <property type="match status" value="1"/>
</dbReference>
<evidence type="ECO:0000313" key="3">
    <source>
        <dbReference type="Proteomes" id="UP001501161"/>
    </source>
</evidence>
<accession>A0ABP5IWL2</accession>
<proteinExistence type="predicted"/>
<evidence type="ECO:0000313" key="2">
    <source>
        <dbReference type="EMBL" id="GAA2107742.1"/>
    </source>
</evidence>
<keyword evidence="3" id="KW-1185">Reference proteome</keyword>
<organism evidence="2 3">
    <name type="scientific">Nocardioides furvisabuli</name>
    <dbReference type="NCBI Taxonomy" id="375542"/>
    <lineage>
        <taxon>Bacteria</taxon>
        <taxon>Bacillati</taxon>
        <taxon>Actinomycetota</taxon>
        <taxon>Actinomycetes</taxon>
        <taxon>Propionibacteriales</taxon>
        <taxon>Nocardioidaceae</taxon>
        <taxon>Nocardioides</taxon>
    </lineage>
</organism>
<dbReference type="Pfam" id="PF03473">
    <property type="entry name" value="MOSC"/>
    <property type="match status" value="1"/>
</dbReference>
<dbReference type="SUPFAM" id="SSF50800">
    <property type="entry name" value="PK beta-barrel domain-like"/>
    <property type="match status" value="1"/>
</dbReference>
<dbReference type="Proteomes" id="UP001501161">
    <property type="component" value="Unassembled WGS sequence"/>
</dbReference>
<sequence length="266" mass="28962">MMPEPEAVGTVVQLYTTATKGFALREVEHVQVTASGIAGNREFFLVDIDERLYSVPTDPVFLDCWTAYDPVANTFRSGRRAIVDVEAEVLPRGPVRPFQFDERTVDGRWAPGPWDAWFSELAGRNLRLVQCADPGGGGDVHPVTIVSTASIESLGHEADGSRVDGRRFRLNMTLDLGPAPYREDSWAGHVLTVGDAELRVIGGVPRCVAVEHRPDDGDRALQVQRRIREVRGATPSEAGPAVLFGMYARVVATGSVRVGDLVALLT</sequence>
<dbReference type="SUPFAM" id="SSF141673">
    <property type="entry name" value="MOSC N-terminal domain-like"/>
    <property type="match status" value="1"/>
</dbReference>
<gene>
    <name evidence="2" type="ORF">GCM10009726_21540</name>
</gene>